<keyword evidence="6 9" id="KW-0175">Coiled coil</keyword>
<feature type="region of interest" description="Disordered" evidence="10">
    <location>
        <begin position="253"/>
        <end position="423"/>
    </location>
</feature>
<dbReference type="GO" id="GO:0045132">
    <property type="term" value="P:meiotic chromosome segregation"/>
    <property type="evidence" value="ECO:0007669"/>
    <property type="project" value="InterPro"/>
</dbReference>
<proteinExistence type="inferred from homology"/>
<keyword evidence="8" id="KW-0137">Centromere</keyword>
<evidence type="ECO:0000256" key="2">
    <source>
        <dbReference type="ARBA" id="ARBA00010845"/>
    </source>
</evidence>
<feature type="domain" description="Shugoshin N-terminal coiled-coil" evidence="12">
    <location>
        <begin position="30"/>
        <end position="73"/>
    </location>
</feature>
<dbReference type="FunCoup" id="A0A165G3G7">
    <property type="interactions" value="2"/>
</dbReference>
<keyword evidence="4" id="KW-0132">Cell division</keyword>
<evidence type="ECO:0000256" key="8">
    <source>
        <dbReference type="ARBA" id="ARBA00023328"/>
    </source>
</evidence>
<dbReference type="Pfam" id="PF07557">
    <property type="entry name" value="Shugoshin_C"/>
    <property type="match status" value="1"/>
</dbReference>
<dbReference type="STRING" id="1353952.A0A165G3G7"/>
<dbReference type="EMBL" id="KV423962">
    <property type="protein sequence ID" value="KZT57551.1"/>
    <property type="molecule type" value="Genomic_DNA"/>
</dbReference>
<evidence type="ECO:0000259" key="11">
    <source>
        <dbReference type="Pfam" id="PF07557"/>
    </source>
</evidence>
<organism evidence="13 14">
    <name type="scientific">Calocera cornea HHB12733</name>
    <dbReference type="NCBI Taxonomy" id="1353952"/>
    <lineage>
        <taxon>Eukaryota</taxon>
        <taxon>Fungi</taxon>
        <taxon>Dikarya</taxon>
        <taxon>Basidiomycota</taxon>
        <taxon>Agaricomycotina</taxon>
        <taxon>Dacrymycetes</taxon>
        <taxon>Dacrymycetales</taxon>
        <taxon>Dacrymycetaceae</taxon>
        <taxon>Calocera</taxon>
    </lineage>
</organism>
<feature type="coiled-coil region" evidence="9">
    <location>
        <begin position="44"/>
        <end position="110"/>
    </location>
</feature>
<evidence type="ECO:0000256" key="9">
    <source>
        <dbReference type="SAM" id="Coils"/>
    </source>
</evidence>
<dbReference type="Pfam" id="PF07558">
    <property type="entry name" value="Shugoshin_N"/>
    <property type="match status" value="1"/>
</dbReference>
<evidence type="ECO:0000256" key="4">
    <source>
        <dbReference type="ARBA" id="ARBA00022618"/>
    </source>
</evidence>
<keyword evidence="14" id="KW-1185">Reference proteome</keyword>
<dbReference type="GO" id="GO:0051301">
    <property type="term" value="P:cell division"/>
    <property type="evidence" value="ECO:0007669"/>
    <property type="project" value="UniProtKB-KW"/>
</dbReference>
<reference evidence="13 14" key="1">
    <citation type="journal article" date="2016" name="Mol. Biol. Evol.">
        <title>Comparative Genomics of Early-Diverging Mushroom-Forming Fungi Provides Insights into the Origins of Lignocellulose Decay Capabilities.</title>
        <authorList>
            <person name="Nagy L.G."/>
            <person name="Riley R."/>
            <person name="Tritt A."/>
            <person name="Adam C."/>
            <person name="Daum C."/>
            <person name="Floudas D."/>
            <person name="Sun H."/>
            <person name="Yadav J.S."/>
            <person name="Pangilinan J."/>
            <person name="Larsson K.H."/>
            <person name="Matsuura K."/>
            <person name="Barry K."/>
            <person name="Labutti K."/>
            <person name="Kuo R."/>
            <person name="Ohm R.A."/>
            <person name="Bhattacharya S.S."/>
            <person name="Shirouzu T."/>
            <person name="Yoshinaga Y."/>
            <person name="Martin F.M."/>
            <person name="Grigoriev I.V."/>
            <person name="Hibbett D.S."/>
        </authorList>
    </citation>
    <scope>NUCLEOTIDE SEQUENCE [LARGE SCALE GENOMIC DNA]</scope>
    <source>
        <strain evidence="13 14">HHB12733</strain>
    </source>
</reference>
<keyword evidence="7" id="KW-0131">Cell cycle</keyword>
<evidence type="ECO:0000256" key="3">
    <source>
        <dbReference type="ARBA" id="ARBA00022454"/>
    </source>
</evidence>
<comment type="subcellular location">
    <subcellularLocation>
        <location evidence="1">Chromosome</location>
        <location evidence="1">Centromere</location>
    </subcellularLocation>
</comment>
<gene>
    <name evidence="13" type="ORF">CALCODRAFT_483102</name>
</gene>
<evidence type="ECO:0000313" key="14">
    <source>
        <dbReference type="Proteomes" id="UP000076842"/>
    </source>
</evidence>
<dbReference type="InterPro" id="IPR011516">
    <property type="entry name" value="Shugoshin_N"/>
</dbReference>
<accession>A0A165G3G7</accession>
<evidence type="ECO:0000256" key="7">
    <source>
        <dbReference type="ARBA" id="ARBA00023306"/>
    </source>
</evidence>
<evidence type="ECO:0000259" key="12">
    <source>
        <dbReference type="Pfam" id="PF07558"/>
    </source>
</evidence>
<feature type="compositionally biased region" description="Basic and acidic residues" evidence="10">
    <location>
        <begin position="364"/>
        <end position="374"/>
    </location>
</feature>
<dbReference type="Proteomes" id="UP000076842">
    <property type="component" value="Unassembled WGS sequence"/>
</dbReference>
<dbReference type="AlphaFoldDB" id="A0A165G3G7"/>
<protein>
    <submittedName>
        <fullName evidence="13">Uncharacterized protein</fullName>
    </submittedName>
</protein>
<comment type="similarity">
    <text evidence="2">Belongs to the shugoshin family.</text>
</comment>
<feature type="domain" description="Shugoshin C-terminal" evidence="11">
    <location>
        <begin position="344"/>
        <end position="365"/>
    </location>
</feature>
<feature type="compositionally biased region" description="Basic and acidic residues" evidence="10">
    <location>
        <begin position="274"/>
        <end position="292"/>
    </location>
</feature>
<keyword evidence="5" id="KW-0159">Chromosome partition</keyword>
<evidence type="ECO:0000313" key="13">
    <source>
        <dbReference type="EMBL" id="KZT57551.1"/>
    </source>
</evidence>
<sequence>MAAPPAVRRDSRIHLQLRHSDALQEQEAFRRKYLLVNKHITKLNAGLNLRVEELNAQISQLNAENIALRSKVIEMTRKLAAEQASTRRTAAEAENIASNAIRQLASLRDAFANMVSPIATPPAHLPSLAPREPVARTVLAKKPDISFIREASQEVEDVPRHHSIMYAKEEEDVMPSPPAPAAFITSRRISRRPTMPMEPELPPPQPTISKPVEVVTISSEEEVESELETAPSLPAKVAINGKSTGRIAAALARQKSPEIDDSMPAPGSTRRRLANKENDMDALREESGEETNRTSTVRRAIKRRPVTPPPPLTAEMADTPVVPSRAMPLQEQDPDMDITLEGLRERRTRKSVNYAEPKLNTKMRKPEGYGDGKARPRTSNAAKEGTPPVSITSSKTPSASSTRSKPATANVAMSLDAEEDTEALKVKVRRHSMAV</sequence>
<dbReference type="InParanoid" id="A0A165G3G7"/>
<feature type="compositionally biased region" description="Low complexity" evidence="10">
    <location>
        <begin position="390"/>
        <end position="409"/>
    </location>
</feature>
<dbReference type="OrthoDB" id="5394106at2759"/>
<dbReference type="InterPro" id="IPR011515">
    <property type="entry name" value="Shugoshin_C"/>
</dbReference>
<evidence type="ECO:0000256" key="5">
    <source>
        <dbReference type="ARBA" id="ARBA00022829"/>
    </source>
</evidence>
<dbReference type="GO" id="GO:0005634">
    <property type="term" value="C:nucleus"/>
    <property type="evidence" value="ECO:0007669"/>
    <property type="project" value="InterPro"/>
</dbReference>
<keyword evidence="3" id="KW-0158">Chromosome</keyword>
<evidence type="ECO:0000256" key="10">
    <source>
        <dbReference type="SAM" id="MobiDB-lite"/>
    </source>
</evidence>
<evidence type="ECO:0000256" key="1">
    <source>
        <dbReference type="ARBA" id="ARBA00004584"/>
    </source>
</evidence>
<evidence type="ECO:0000256" key="6">
    <source>
        <dbReference type="ARBA" id="ARBA00023054"/>
    </source>
</evidence>
<dbReference type="GO" id="GO:0000779">
    <property type="term" value="C:condensed chromosome, centromeric region"/>
    <property type="evidence" value="ECO:0007669"/>
    <property type="project" value="UniProtKB-ARBA"/>
</dbReference>
<name>A0A165G3G7_9BASI</name>